<dbReference type="Proteomes" id="UP000663918">
    <property type="component" value="Chromosome"/>
</dbReference>
<evidence type="ECO:0000313" key="5">
    <source>
        <dbReference type="Proteomes" id="UP000663918"/>
    </source>
</evidence>
<proteinExistence type="predicted"/>
<dbReference type="SUPFAM" id="SSF56925">
    <property type="entry name" value="OMPA-like"/>
    <property type="match status" value="1"/>
</dbReference>
<dbReference type="EMBL" id="CP062222">
    <property type="protein sequence ID" value="QTC91806.1"/>
    <property type="molecule type" value="Genomic_DNA"/>
</dbReference>
<accession>A0A975C5U6</accession>
<reference evidence="4" key="1">
    <citation type="submission" date="2020-09" db="EMBL/GenBank/DDBJ databases">
        <title>Brevundimonas sp. LVF2 isolated from a puddle in Goettingen, Germany.</title>
        <authorList>
            <person name="Friedrich I."/>
            <person name="Klassen A."/>
            <person name="Hannes N."/>
            <person name="Schneider D."/>
            <person name="Hertel R."/>
            <person name="Daniel R."/>
        </authorList>
    </citation>
    <scope>NUCLEOTIDE SEQUENCE</scope>
    <source>
        <strain evidence="4">LVF2</strain>
    </source>
</reference>
<sequence length="175" mass="18468">MRNILLATAALSLFAVPAMAQTVTSPTYYGTLGYTQLDTDNADLGAVTGRVGAKLHPNFGVEAETSFGVGHDDVNVAGVDGKVEHRYDVAGYAVASLPVTSNIDLFARAGYGVTEVKGSAAGIAASDHLTSWNYGAGATYNLDAQNGIRADYTYRDFQHDQGGADTYALSYVRKF</sequence>
<feature type="chain" id="PRO_5037493525" evidence="2">
    <location>
        <begin position="21"/>
        <end position="175"/>
    </location>
</feature>
<keyword evidence="5" id="KW-1185">Reference proteome</keyword>
<dbReference type="Gene3D" id="2.40.160.20">
    <property type="match status" value="1"/>
</dbReference>
<organism evidence="4 5">
    <name type="scientific">Brevundimonas goettingensis</name>
    <dbReference type="NCBI Taxonomy" id="2774190"/>
    <lineage>
        <taxon>Bacteria</taxon>
        <taxon>Pseudomonadati</taxon>
        <taxon>Pseudomonadota</taxon>
        <taxon>Alphaproteobacteria</taxon>
        <taxon>Caulobacterales</taxon>
        <taxon>Caulobacteraceae</taxon>
        <taxon>Brevundimonas</taxon>
    </lineage>
</organism>
<name>A0A975C5U6_9CAUL</name>
<keyword evidence="1 2" id="KW-0732">Signal</keyword>
<feature type="signal peptide" evidence="2">
    <location>
        <begin position="1"/>
        <end position="20"/>
    </location>
</feature>
<dbReference type="InterPro" id="IPR011250">
    <property type="entry name" value="OMP/PagP_B-barrel"/>
</dbReference>
<dbReference type="Pfam" id="PF13505">
    <property type="entry name" value="OMP_b-brl"/>
    <property type="match status" value="1"/>
</dbReference>
<evidence type="ECO:0000256" key="1">
    <source>
        <dbReference type="ARBA" id="ARBA00022729"/>
    </source>
</evidence>
<feature type="domain" description="Outer membrane protein beta-barrel" evidence="3">
    <location>
        <begin position="7"/>
        <end position="175"/>
    </location>
</feature>
<dbReference type="AlphaFoldDB" id="A0A975C5U6"/>
<dbReference type="KEGG" id="bgoe:IFJ75_02415"/>
<gene>
    <name evidence="4" type="ORF">IFJ75_02415</name>
</gene>
<evidence type="ECO:0000313" key="4">
    <source>
        <dbReference type="EMBL" id="QTC91806.1"/>
    </source>
</evidence>
<evidence type="ECO:0000259" key="3">
    <source>
        <dbReference type="Pfam" id="PF13505"/>
    </source>
</evidence>
<dbReference type="InterPro" id="IPR027385">
    <property type="entry name" value="Beta-barrel_OMP"/>
</dbReference>
<evidence type="ECO:0000256" key="2">
    <source>
        <dbReference type="SAM" id="SignalP"/>
    </source>
</evidence>
<protein>
    <submittedName>
        <fullName evidence="4">Porin family protein</fullName>
    </submittedName>
</protein>